<gene>
    <name evidence="3" type="ORF">FRY98_22390</name>
</gene>
<accession>A0A5D0CKJ1</accession>
<protein>
    <submittedName>
        <fullName evidence="3">Copper amine oxidase N-terminal domain-containing protein</fullName>
    </submittedName>
</protein>
<reference evidence="3 4" key="1">
    <citation type="submission" date="2019-08" db="EMBL/GenBank/DDBJ databases">
        <title>Genome sequencing of Paenibacillus faecis DSM 23593(T).</title>
        <authorList>
            <person name="Kook J.-K."/>
            <person name="Park S.-N."/>
            <person name="Lim Y.K."/>
        </authorList>
    </citation>
    <scope>NUCLEOTIDE SEQUENCE [LARGE SCALE GENOMIC DNA]</scope>
    <source>
        <strain evidence="3 4">DSM 23593</strain>
    </source>
</reference>
<feature type="domain" description="Copper amine oxidase-like N-terminal" evidence="2">
    <location>
        <begin position="46"/>
        <end position="154"/>
    </location>
</feature>
<dbReference type="AlphaFoldDB" id="A0A5D0CKJ1"/>
<dbReference type="Proteomes" id="UP000325218">
    <property type="component" value="Unassembled WGS sequence"/>
</dbReference>
<feature type="signal peptide" evidence="1">
    <location>
        <begin position="1"/>
        <end position="34"/>
    </location>
</feature>
<dbReference type="Pfam" id="PF07833">
    <property type="entry name" value="Cu_amine_oxidN1"/>
    <property type="match status" value="1"/>
</dbReference>
<dbReference type="Gene3D" id="3.30.457.10">
    <property type="entry name" value="Copper amine oxidase-like, N-terminal domain"/>
    <property type="match status" value="1"/>
</dbReference>
<comment type="caution">
    <text evidence="3">The sequence shown here is derived from an EMBL/GenBank/DDBJ whole genome shotgun (WGS) entry which is preliminary data.</text>
</comment>
<dbReference type="EMBL" id="VSDO01000005">
    <property type="protein sequence ID" value="TYA10563.1"/>
    <property type="molecule type" value="Genomic_DNA"/>
</dbReference>
<keyword evidence="1" id="KW-0732">Signal</keyword>
<evidence type="ECO:0000259" key="2">
    <source>
        <dbReference type="Pfam" id="PF07833"/>
    </source>
</evidence>
<proteinExistence type="predicted"/>
<name>A0A5D0CKJ1_9BACL</name>
<dbReference type="SUPFAM" id="SSF55383">
    <property type="entry name" value="Copper amine oxidase, domain N"/>
    <property type="match status" value="1"/>
</dbReference>
<keyword evidence="4" id="KW-1185">Reference proteome</keyword>
<dbReference type="InterPro" id="IPR036582">
    <property type="entry name" value="Mao_N_sf"/>
</dbReference>
<dbReference type="InterPro" id="IPR012854">
    <property type="entry name" value="Cu_amine_oxidase-like_N"/>
</dbReference>
<sequence>MTPIKRGANGVRKWVIAGLVAAMICSPFTVTASAASNSPSFVGVVMDGQKIWFPDAQAFVDENNRTLVPVRFIAEQMGAKVGWEPKTMTVPIERDDLHIVLTIGDSTALVNGKEVVFDSKAITSGGRTFVPLRFVSEALGAEVNWDSPTSTVFISTQEDANAKYDEWGRLIRTTNLPKNAKDYSYILADVPNEAYEMAYPYSHPTDSKVSLVLYSTIPEFNKKNVDIWMNRLKTFGALWLNVDYNTIDDSWAQAVFATKVQSSNAELKYIRRYVEWVKENKIQIEGYLDPEPSMIYRNGFGDNYIRSKFRIKFVSFKESKDLLYDERFPNQQSLEKGIWYEGYTDISMSTNVGGDWGPTLKVSPSASLFYNHTIKRME</sequence>
<dbReference type="OrthoDB" id="2020910at2"/>
<organism evidence="3 4">
    <name type="scientific">Paenibacillus faecis</name>
    <dbReference type="NCBI Taxonomy" id="862114"/>
    <lineage>
        <taxon>Bacteria</taxon>
        <taxon>Bacillati</taxon>
        <taxon>Bacillota</taxon>
        <taxon>Bacilli</taxon>
        <taxon>Bacillales</taxon>
        <taxon>Paenibacillaceae</taxon>
        <taxon>Paenibacillus</taxon>
    </lineage>
</organism>
<evidence type="ECO:0000256" key="1">
    <source>
        <dbReference type="SAM" id="SignalP"/>
    </source>
</evidence>
<feature type="chain" id="PRO_5022757365" evidence="1">
    <location>
        <begin position="35"/>
        <end position="378"/>
    </location>
</feature>
<evidence type="ECO:0000313" key="4">
    <source>
        <dbReference type="Proteomes" id="UP000325218"/>
    </source>
</evidence>
<evidence type="ECO:0000313" key="3">
    <source>
        <dbReference type="EMBL" id="TYA10563.1"/>
    </source>
</evidence>